<feature type="compositionally biased region" description="Basic and acidic residues" evidence="1">
    <location>
        <begin position="60"/>
        <end position="70"/>
    </location>
</feature>
<dbReference type="EMBL" id="JACHML010000001">
    <property type="protein sequence ID" value="MBB6392717.1"/>
    <property type="molecule type" value="Genomic_DNA"/>
</dbReference>
<feature type="compositionally biased region" description="Polar residues" evidence="1">
    <location>
        <begin position="1"/>
        <end position="15"/>
    </location>
</feature>
<evidence type="ECO:0000256" key="1">
    <source>
        <dbReference type="SAM" id="MobiDB-lite"/>
    </source>
</evidence>
<evidence type="ECO:0000313" key="2">
    <source>
        <dbReference type="EMBL" id="MBB6392717.1"/>
    </source>
</evidence>
<dbReference type="RefSeq" id="WP_221446642.1">
    <property type="nucleotide sequence ID" value="NZ_BAAAJR010000001.1"/>
</dbReference>
<name>A0A7X0KVY5_9MICO</name>
<accession>A0A7X0KVY5</accession>
<organism evidence="2 3">
    <name type="scientific">Microbacterium thalassium</name>
    <dbReference type="NCBI Taxonomy" id="362649"/>
    <lineage>
        <taxon>Bacteria</taxon>
        <taxon>Bacillati</taxon>
        <taxon>Actinomycetota</taxon>
        <taxon>Actinomycetes</taxon>
        <taxon>Micrococcales</taxon>
        <taxon>Microbacteriaceae</taxon>
        <taxon>Microbacterium</taxon>
    </lineage>
</organism>
<sequence length="128" mass="14195">MIRDSQSTPAFNRHSTAGRFKGREPSVEIAQLEAAWVEGPSVLYIGMAAPGKSGRRGLSKRLDEHRRHGQGEPVGHWGGRYGWQLADPESLMVCWKPTPDGDPATLETEMIINFVADFGQLPFANLRH</sequence>
<proteinExistence type="predicted"/>
<protein>
    <submittedName>
        <fullName evidence="2">Uncharacterized protein</fullName>
    </submittedName>
</protein>
<evidence type="ECO:0000313" key="3">
    <source>
        <dbReference type="Proteomes" id="UP000537775"/>
    </source>
</evidence>
<feature type="region of interest" description="Disordered" evidence="1">
    <location>
        <begin position="1"/>
        <end position="24"/>
    </location>
</feature>
<dbReference type="AlphaFoldDB" id="A0A7X0KVY5"/>
<gene>
    <name evidence="2" type="ORF">HD594_003030</name>
</gene>
<keyword evidence="3" id="KW-1185">Reference proteome</keyword>
<dbReference type="Proteomes" id="UP000537775">
    <property type="component" value="Unassembled WGS sequence"/>
</dbReference>
<reference evidence="2 3" key="1">
    <citation type="submission" date="2020-08" db="EMBL/GenBank/DDBJ databases">
        <title>Sequencing the genomes of 1000 actinobacteria strains.</title>
        <authorList>
            <person name="Klenk H.-P."/>
        </authorList>
    </citation>
    <scope>NUCLEOTIDE SEQUENCE [LARGE SCALE GENOMIC DNA]</scope>
    <source>
        <strain evidence="2 3">DSM 12511</strain>
    </source>
</reference>
<feature type="region of interest" description="Disordered" evidence="1">
    <location>
        <begin position="52"/>
        <end position="78"/>
    </location>
</feature>
<comment type="caution">
    <text evidence="2">The sequence shown here is derived from an EMBL/GenBank/DDBJ whole genome shotgun (WGS) entry which is preliminary data.</text>
</comment>